<keyword evidence="2 7" id="KW-0858">Xylan degradation</keyword>
<protein>
    <recommendedName>
        <fullName evidence="9">Xylan alpha-1,2-glucuronidase</fullName>
        <ecNumber evidence="9">3.2.1.131</ecNumber>
    </recommendedName>
</protein>
<evidence type="ECO:0000256" key="5">
    <source>
        <dbReference type="ARBA" id="ARBA00023295"/>
    </source>
</evidence>
<dbReference type="InterPro" id="IPR037054">
    <property type="entry name" value="A-glucoronidase_C_sf"/>
</dbReference>
<dbReference type="Pfam" id="PF07477">
    <property type="entry name" value="Glyco_hydro_67C"/>
    <property type="match status" value="1"/>
</dbReference>
<reference evidence="13" key="1">
    <citation type="submission" date="2021-04" db="EMBL/GenBank/DDBJ databases">
        <title>Phylogenetic analysis of Acidobacteriaceae.</title>
        <authorList>
            <person name="Qiu L."/>
            <person name="Zhang Q."/>
        </authorList>
    </citation>
    <scope>NUCLEOTIDE SEQUENCE</scope>
    <source>
        <strain evidence="13">DSM 25168</strain>
    </source>
</reference>
<dbReference type="Gene3D" id="3.90.1330.10">
    <property type="entry name" value="Alpha-glucuronidase, C-terminal domain"/>
    <property type="match status" value="1"/>
</dbReference>
<dbReference type="GO" id="GO:0033939">
    <property type="term" value="F:xylan alpha-1,2-glucuronosidase activity"/>
    <property type="evidence" value="ECO:0007669"/>
    <property type="project" value="UniProtKB-EC"/>
</dbReference>
<evidence type="ECO:0000256" key="7">
    <source>
        <dbReference type="PIRNR" id="PIRNR029900"/>
    </source>
</evidence>
<feature type="active site" description="Proton acceptor" evidence="8">
    <location>
        <position position="388"/>
    </location>
</feature>
<sequence>MRNGRVSGHRGVGKKIGFVGALLAMAMSTEVAWAQTADQAWIRGRGAHDPVDARVRALGPDPLEQRAADELERGASGIALASGADSQKKAQIVVGTLEELRNAYPALRLPDHLVADGFWLGSSIQQGNRLIAIAGSDSRGALYGAFDLLRSAAMHRDLRSMSLAESPAMPIRWVDEWDNADGSVERGYAGRSIFFDGGHVRADLKPVSEYARLLASVGINGCNINNVNNAAVFLEPQMLKEVARIADAMRPWGVRVGLSVDIASPQKIGGLKTYDPVDPEVIGWWKRKVDEVYAAIPDLAGFTVKADSEGQPGPASYGRTPADAANVLANALAPHGGVVLYRAFVYNHHLDWNDAKADRARAAYDIFHPLDGKFAPNVIVQVKEGPIDFQTQEPVSPLFAGLEKTNQAMELQITQEYLGQQRHLVYIAPMWKWVLDFDLRAQNRTTPVKEIIAGKTFDRPLGGMVGVASVGQNGWLGSPLALANLYAFGRLAWEPNLTVEQIAEEWTRQTLGNDPEVVRTVTAMLMQSWPAYLHYTGPLGMQTLTDITGSHYGPNIEASENNGWGQWHRADHEAVGMDRSVATGTGYAGQYPPELARKYEDAKTTPDELLTFFHHVPYTWKLLDGKTVIQYIYDSHYQGAEEAARLGQEWKTLEGKIDPQIYNEMHKRLEYQAGHAFVWRDAIVQYFLKLSGIPDEKGRAGHYPGRYEAENAKLTGYKVVGVQPWEDASGGKAVSCAETNCSAEWRYEEKAGRFDVVVQYFDLQGGDAKFAFSVNGKEEAKWVADAKLPSRTLHGDNTTRYVMRGLELKPGDRIELEGVADAKDPAAFDYIEVTPVSSVK</sequence>
<comment type="similarity">
    <text evidence="1 7 9">Belongs to the glycosyl hydrolase 67 family.</text>
</comment>
<comment type="subunit">
    <text evidence="9">Homodimer.</text>
</comment>
<dbReference type="Gene3D" id="3.20.20.80">
    <property type="entry name" value="Glycosidases"/>
    <property type="match status" value="1"/>
</dbReference>
<dbReference type="PIRSF" id="PIRSF029900">
    <property type="entry name" value="Alpha-glucuronds"/>
    <property type="match status" value="1"/>
</dbReference>
<evidence type="ECO:0000259" key="10">
    <source>
        <dbReference type="Pfam" id="PF03648"/>
    </source>
</evidence>
<evidence type="ECO:0000256" key="2">
    <source>
        <dbReference type="ARBA" id="ARBA00022651"/>
    </source>
</evidence>
<feature type="domain" description="Alpha glucuronidase N-terminal" evidence="10">
    <location>
        <begin position="57"/>
        <end position="148"/>
    </location>
</feature>
<accession>A0A9J7BSW2</accession>
<dbReference type="InterPro" id="IPR017853">
    <property type="entry name" value="GH"/>
</dbReference>
<evidence type="ECO:0000256" key="3">
    <source>
        <dbReference type="ARBA" id="ARBA00022801"/>
    </source>
</evidence>
<dbReference type="InterPro" id="IPR011099">
    <property type="entry name" value="Glyco_hydro_67_C"/>
</dbReference>
<dbReference type="PANTHER" id="PTHR39207">
    <property type="entry name" value="ALPHA-GLUCURONIDASE A"/>
    <property type="match status" value="1"/>
</dbReference>
<proteinExistence type="inferred from homology"/>
<gene>
    <name evidence="13" type="ORF">MOP44_08460</name>
</gene>
<dbReference type="PANTHER" id="PTHR39207:SF1">
    <property type="entry name" value="ALPHA-GLUCURONIDASE A"/>
    <property type="match status" value="1"/>
</dbReference>
<feature type="domain" description="Glycosyl hydrolase family 67 C-terminal" evidence="11">
    <location>
        <begin position="477"/>
        <end position="699"/>
    </location>
</feature>
<evidence type="ECO:0000256" key="9">
    <source>
        <dbReference type="RuleBase" id="RU361198"/>
    </source>
</evidence>
<evidence type="ECO:0000313" key="14">
    <source>
        <dbReference type="Proteomes" id="UP001059380"/>
    </source>
</evidence>
<evidence type="ECO:0000313" key="13">
    <source>
        <dbReference type="EMBL" id="UWZ85964.1"/>
    </source>
</evidence>
<organism evidence="13 14">
    <name type="scientific">Occallatibacter riparius</name>
    <dbReference type="NCBI Taxonomy" id="1002689"/>
    <lineage>
        <taxon>Bacteria</taxon>
        <taxon>Pseudomonadati</taxon>
        <taxon>Acidobacteriota</taxon>
        <taxon>Terriglobia</taxon>
        <taxon>Terriglobales</taxon>
        <taxon>Acidobacteriaceae</taxon>
        <taxon>Occallatibacter</taxon>
    </lineage>
</organism>
<dbReference type="InterPro" id="IPR005154">
    <property type="entry name" value="Glyco_hydro_67_aGlcAse_N"/>
</dbReference>
<feature type="domain" description="Glycosyl hydrolase family 67 catalytic" evidence="12">
    <location>
        <begin position="154"/>
        <end position="473"/>
    </location>
</feature>
<keyword evidence="6 9" id="KW-0624">Polysaccharide degradation</keyword>
<dbReference type="GO" id="GO:0045493">
    <property type="term" value="P:xylan catabolic process"/>
    <property type="evidence" value="ECO:0007669"/>
    <property type="project" value="UniProtKB-KW"/>
</dbReference>
<dbReference type="SUPFAM" id="SSF51445">
    <property type="entry name" value="(Trans)glycosidases"/>
    <property type="match status" value="1"/>
</dbReference>
<dbReference type="InterPro" id="IPR029018">
    <property type="entry name" value="Hex-like_dom2"/>
</dbReference>
<dbReference type="RefSeq" id="WP_260795598.1">
    <property type="nucleotide sequence ID" value="NZ_CP093313.1"/>
</dbReference>
<evidence type="ECO:0000259" key="12">
    <source>
        <dbReference type="Pfam" id="PF07488"/>
    </source>
</evidence>
<dbReference type="Gene3D" id="2.60.120.260">
    <property type="entry name" value="Galactose-binding domain-like"/>
    <property type="match status" value="1"/>
</dbReference>
<name>A0A9J7BSW2_9BACT</name>
<dbReference type="SUPFAM" id="SSF55545">
    <property type="entry name" value="beta-N-acetylhexosaminidase-like domain"/>
    <property type="match status" value="1"/>
</dbReference>
<evidence type="ECO:0000259" key="11">
    <source>
        <dbReference type="Pfam" id="PF07477"/>
    </source>
</evidence>
<evidence type="ECO:0000256" key="6">
    <source>
        <dbReference type="ARBA" id="ARBA00023326"/>
    </source>
</evidence>
<dbReference type="EMBL" id="CP093313">
    <property type="protein sequence ID" value="UWZ85964.1"/>
    <property type="molecule type" value="Genomic_DNA"/>
</dbReference>
<comment type="catalytic activity">
    <reaction evidence="9">
        <text>Hydrolysis of (1-&gt;2)-alpha-D-(4-O-methyl)glucuronosyl links in the main chain of hardwood xylans.</text>
        <dbReference type="EC" id="3.2.1.131"/>
    </reaction>
</comment>
<evidence type="ECO:0000256" key="4">
    <source>
        <dbReference type="ARBA" id="ARBA00023277"/>
    </source>
</evidence>
<dbReference type="AlphaFoldDB" id="A0A9J7BSW2"/>
<dbReference type="Gene3D" id="3.30.379.10">
    <property type="entry name" value="Chitobiase/beta-hexosaminidase domain 2-like"/>
    <property type="match status" value="1"/>
</dbReference>
<dbReference type="GO" id="GO:0046559">
    <property type="term" value="F:alpha-glucuronidase activity"/>
    <property type="evidence" value="ECO:0007669"/>
    <property type="project" value="InterPro"/>
</dbReference>
<keyword evidence="14" id="KW-1185">Reference proteome</keyword>
<dbReference type="Pfam" id="PF07488">
    <property type="entry name" value="Glyco_hydro_67M"/>
    <property type="match status" value="1"/>
</dbReference>
<dbReference type="EC" id="3.2.1.131" evidence="9"/>
<keyword evidence="5 7" id="KW-0326">Glycosidase</keyword>
<dbReference type="InterPro" id="IPR011100">
    <property type="entry name" value="Glyco_hydro_67_cat"/>
</dbReference>
<dbReference type="Proteomes" id="UP001059380">
    <property type="component" value="Chromosome"/>
</dbReference>
<feature type="active site" description="Proton donor" evidence="8">
    <location>
        <position position="309"/>
    </location>
</feature>
<dbReference type="KEGG" id="orp:MOP44_08460"/>
<dbReference type="GO" id="GO:0005576">
    <property type="term" value="C:extracellular region"/>
    <property type="evidence" value="ECO:0007669"/>
    <property type="project" value="InterPro"/>
</dbReference>
<dbReference type="InterPro" id="IPR011395">
    <property type="entry name" value="Glyco_hydro_67_aGlcAse"/>
</dbReference>
<evidence type="ECO:0000256" key="1">
    <source>
        <dbReference type="ARBA" id="ARBA00008833"/>
    </source>
</evidence>
<keyword evidence="4 9" id="KW-0119">Carbohydrate metabolism</keyword>
<evidence type="ECO:0000256" key="8">
    <source>
        <dbReference type="PIRSR" id="PIRSR029900-1"/>
    </source>
</evidence>
<dbReference type="Pfam" id="PF03648">
    <property type="entry name" value="Glyco_hydro_67N"/>
    <property type="match status" value="1"/>
</dbReference>
<dbReference type="CDD" id="cd02795">
    <property type="entry name" value="CBM6-CBM35-CBM36_like"/>
    <property type="match status" value="1"/>
</dbReference>
<feature type="active site" description="Proton acceptor" evidence="8">
    <location>
        <position position="416"/>
    </location>
</feature>
<keyword evidence="3 7" id="KW-0378">Hydrolase</keyword>